<comment type="subcellular location">
    <subcellularLocation>
        <location evidence="5">Cell inner membrane</location>
        <topology evidence="5">Multi-pass membrane protein</topology>
    </subcellularLocation>
    <subcellularLocation>
        <location evidence="2">Membrane</location>
        <topology evidence="2">Multi-pass membrane protein</topology>
    </subcellularLocation>
</comment>
<keyword evidence="5" id="KW-1003">Cell membrane</keyword>
<accession>A0A2V4A000</accession>
<keyword evidence="7" id="KW-0408">Iron</keyword>
<dbReference type="GO" id="GO:0046872">
    <property type="term" value="F:metal ion binding"/>
    <property type="evidence" value="ECO:0007669"/>
    <property type="project" value="UniProtKB-KW"/>
</dbReference>
<keyword evidence="7" id="KW-0349">Heme</keyword>
<protein>
    <recommendedName>
        <fullName evidence="5">Succinate dehydrogenase hydrophobic membrane anchor subunit</fullName>
    </recommendedName>
</protein>
<evidence type="ECO:0000313" key="9">
    <source>
        <dbReference type="EMBL" id="PXX91710.1"/>
    </source>
</evidence>
<comment type="caution">
    <text evidence="9">The sequence shown here is derived from an EMBL/GenBank/DDBJ whole genome shotgun (WGS) entry which is preliminary data.</text>
</comment>
<dbReference type="SUPFAM" id="SSF81343">
    <property type="entry name" value="Fumarate reductase respiratory complex transmembrane subunits"/>
    <property type="match status" value="1"/>
</dbReference>
<feature type="transmembrane region" description="Helical" evidence="8">
    <location>
        <begin position="24"/>
        <end position="41"/>
    </location>
</feature>
<name>A0A2V4A000_9GAMM</name>
<feature type="binding site" evidence="6">
    <location>
        <position position="85"/>
    </location>
    <ligand>
        <name>a ubiquinone</name>
        <dbReference type="ChEBI" id="CHEBI:16389"/>
    </ligand>
</feature>
<comment type="function">
    <text evidence="1 5">Membrane-anchoring subunit of succinate dehydrogenase (SDH).</text>
</comment>
<keyword evidence="5" id="KW-0816">Tricarboxylic acid cycle</keyword>
<evidence type="ECO:0000256" key="6">
    <source>
        <dbReference type="PIRSR" id="PIRSR000169-1"/>
    </source>
</evidence>
<evidence type="ECO:0000256" key="4">
    <source>
        <dbReference type="ARBA" id="ARBA00022989"/>
    </source>
</evidence>
<evidence type="ECO:0000256" key="5">
    <source>
        <dbReference type="PIRNR" id="PIRNR000169"/>
    </source>
</evidence>
<dbReference type="OrthoDB" id="5612767at2"/>
<keyword evidence="10" id="KW-1185">Reference proteome</keyword>
<dbReference type="UniPathway" id="UPA00223"/>
<evidence type="ECO:0000256" key="1">
    <source>
        <dbReference type="ARBA" id="ARBA00004050"/>
    </source>
</evidence>
<keyword evidence="3 8" id="KW-0812">Transmembrane</keyword>
<dbReference type="RefSeq" id="WP_114612591.1">
    <property type="nucleotide sequence ID" value="NZ_QFWX01000003.1"/>
</dbReference>
<dbReference type="PANTHER" id="PTHR38689">
    <property type="entry name" value="SUCCINATE DEHYDROGENASE HYDROPHOBIC MEMBRANE ANCHOR SUBUNIT"/>
    <property type="match status" value="1"/>
</dbReference>
<evidence type="ECO:0000256" key="2">
    <source>
        <dbReference type="ARBA" id="ARBA00004141"/>
    </source>
</evidence>
<reference evidence="9 10" key="2">
    <citation type="submission" date="2018-06" db="EMBL/GenBank/DDBJ databases">
        <title>Marinobactersediminissp. nov, a moderately halophilic bacterium isolated from marine solar saltern.</title>
        <authorList>
            <person name="Zhang Y."/>
        </authorList>
    </citation>
    <scope>NUCLEOTIDE SEQUENCE [LARGE SCALE GENOMIC DNA]</scope>
    <source>
        <strain evidence="9 10">F01</strain>
    </source>
</reference>
<keyword evidence="5 8" id="KW-0472">Membrane</keyword>
<organism evidence="9 10">
    <name type="scientific">Marinobacter vulgaris</name>
    <dbReference type="NCBI Taxonomy" id="1928331"/>
    <lineage>
        <taxon>Bacteria</taxon>
        <taxon>Pseudomonadati</taxon>
        <taxon>Pseudomonadota</taxon>
        <taxon>Gammaproteobacteria</taxon>
        <taxon>Pseudomonadales</taxon>
        <taxon>Marinobacteraceae</taxon>
        <taxon>Marinobacter</taxon>
    </lineage>
</organism>
<dbReference type="GO" id="GO:0020037">
    <property type="term" value="F:heme binding"/>
    <property type="evidence" value="ECO:0007669"/>
    <property type="project" value="InterPro"/>
</dbReference>
<gene>
    <name evidence="9" type="primary">sdhD</name>
    <name evidence="9" type="ORF">DIT71_07520</name>
</gene>
<comment type="cofactor">
    <cofactor evidence="7">
        <name>heme</name>
        <dbReference type="ChEBI" id="CHEBI:30413"/>
    </cofactor>
    <text evidence="7">The heme is bound between the two transmembrane subunits.</text>
</comment>
<keyword evidence="5" id="KW-0997">Cell inner membrane</keyword>
<proteinExistence type="predicted"/>
<comment type="pathway">
    <text evidence="5">Carbohydrate metabolism; tricarboxylic acid cycle.</text>
</comment>
<feature type="transmembrane region" description="Helical" evidence="8">
    <location>
        <begin position="61"/>
        <end position="81"/>
    </location>
</feature>
<dbReference type="GO" id="GO:0005886">
    <property type="term" value="C:plasma membrane"/>
    <property type="evidence" value="ECO:0007669"/>
    <property type="project" value="UniProtKB-SubCell"/>
</dbReference>
<dbReference type="GO" id="GO:0009055">
    <property type="term" value="F:electron transfer activity"/>
    <property type="evidence" value="ECO:0007669"/>
    <property type="project" value="TreeGrafter"/>
</dbReference>
<sequence length="117" mass="13360">MVNSVDSVTNLGRSGVFDWMIQRVTAYVLALYTIFLFGFMLTSDVNYDTWSGLFDQTWFRIFTLLALLSIGGHAWVGLWTVTTDYIKATLPRFLVQALCGLTMFVYVVWGIQILWGL</sequence>
<evidence type="ECO:0000256" key="8">
    <source>
        <dbReference type="SAM" id="Phobius"/>
    </source>
</evidence>
<dbReference type="GO" id="GO:0017004">
    <property type="term" value="P:cytochrome complex assembly"/>
    <property type="evidence" value="ECO:0007669"/>
    <property type="project" value="TreeGrafter"/>
</dbReference>
<feature type="binding site" description="axial binding residue" evidence="7">
    <location>
        <position position="73"/>
    </location>
    <ligand>
        <name>heme</name>
        <dbReference type="ChEBI" id="CHEBI:30413"/>
        <note>ligand shared with second transmembrane subunit</note>
    </ligand>
    <ligandPart>
        <name>Fe</name>
        <dbReference type="ChEBI" id="CHEBI:18248"/>
    </ligandPart>
</feature>
<dbReference type="Proteomes" id="UP000253987">
    <property type="component" value="Unassembled WGS sequence"/>
</dbReference>
<evidence type="ECO:0000256" key="3">
    <source>
        <dbReference type="ARBA" id="ARBA00022692"/>
    </source>
</evidence>
<dbReference type="NCBIfam" id="TIGR02968">
    <property type="entry name" value="succ_dehyd_anc"/>
    <property type="match status" value="1"/>
</dbReference>
<keyword evidence="5" id="KW-0813">Transport</keyword>
<dbReference type="PANTHER" id="PTHR38689:SF1">
    <property type="entry name" value="SUCCINATE DEHYDROGENASE HYDROPHOBIC MEMBRANE ANCHOR SUBUNIT"/>
    <property type="match status" value="1"/>
</dbReference>
<keyword evidence="7" id="KW-0479">Metal-binding</keyword>
<dbReference type="InterPro" id="IPR034804">
    <property type="entry name" value="SQR/QFR_C/D"/>
</dbReference>
<dbReference type="GO" id="GO:0006099">
    <property type="term" value="P:tricarboxylic acid cycle"/>
    <property type="evidence" value="ECO:0007669"/>
    <property type="project" value="UniProtKB-UniRule"/>
</dbReference>
<keyword evidence="5" id="KW-0249">Electron transport</keyword>
<reference evidence="10" key="1">
    <citation type="submission" date="2018-05" db="EMBL/GenBank/DDBJ databases">
        <authorList>
            <person name="Lu D."/>
        </authorList>
    </citation>
    <scope>NUCLEOTIDE SEQUENCE [LARGE SCALE GENOMIC DNA]</scope>
    <source>
        <strain evidence="10">F01</strain>
    </source>
</reference>
<dbReference type="Gene3D" id="1.20.1300.10">
    <property type="entry name" value="Fumarate reductase/succinate dehydrogenase, transmembrane subunit"/>
    <property type="match status" value="1"/>
</dbReference>
<dbReference type="PIRSF" id="PIRSF000169">
    <property type="entry name" value="SDH_D"/>
    <property type="match status" value="1"/>
</dbReference>
<dbReference type="InterPro" id="IPR014312">
    <property type="entry name" value="Succ_DH_anchor"/>
</dbReference>
<dbReference type="EMBL" id="QFWX01000003">
    <property type="protein sequence ID" value="PXX91710.1"/>
    <property type="molecule type" value="Genomic_DNA"/>
</dbReference>
<dbReference type="CDD" id="cd03494">
    <property type="entry name" value="SQR_TypeC_SdhD"/>
    <property type="match status" value="1"/>
</dbReference>
<feature type="transmembrane region" description="Helical" evidence="8">
    <location>
        <begin position="93"/>
        <end position="115"/>
    </location>
</feature>
<dbReference type="AlphaFoldDB" id="A0A2V4A000"/>
<keyword evidence="4 8" id="KW-1133">Transmembrane helix</keyword>
<evidence type="ECO:0000313" key="10">
    <source>
        <dbReference type="Proteomes" id="UP000253987"/>
    </source>
</evidence>
<evidence type="ECO:0000256" key="7">
    <source>
        <dbReference type="PIRSR" id="PIRSR000169-2"/>
    </source>
</evidence>